<name>A0A916ZXR0_9RHOB</name>
<reference evidence="2" key="1">
    <citation type="journal article" date="2019" name="Int. J. Syst. Evol. Microbiol.">
        <title>The Global Catalogue of Microorganisms (GCM) 10K type strain sequencing project: providing services to taxonomists for standard genome sequencing and annotation.</title>
        <authorList>
            <consortium name="The Broad Institute Genomics Platform"/>
            <consortium name="The Broad Institute Genome Sequencing Center for Infectious Disease"/>
            <person name="Wu L."/>
            <person name="Ma J."/>
        </authorList>
    </citation>
    <scope>NUCLEOTIDE SEQUENCE [LARGE SCALE GENOMIC DNA]</scope>
    <source>
        <strain evidence="2">CGMCC 1.12664</strain>
    </source>
</reference>
<keyword evidence="2" id="KW-1185">Reference proteome</keyword>
<accession>A0A916ZXR0</accession>
<comment type="caution">
    <text evidence="1">The sequence shown here is derived from an EMBL/GenBank/DDBJ whole genome shotgun (WGS) entry which is preliminary data.</text>
</comment>
<dbReference type="EMBL" id="BMFJ01000001">
    <property type="protein sequence ID" value="GGE18238.1"/>
    <property type="molecule type" value="Genomic_DNA"/>
</dbReference>
<evidence type="ECO:0000313" key="1">
    <source>
        <dbReference type="EMBL" id="GGE18238.1"/>
    </source>
</evidence>
<proteinExistence type="predicted"/>
<gene>
    <name evidence="1" type="ORF">GCM10011360_03770</name>
</gene>
<dbReference type="AlphaFoldDB" id="A0A916ZXR0"/>
<evidence type="ECO:0000313" key="2">
    <source>
        <dbReference type="Proteomes" id="UP000612855"/>
    </source>
</evidence>
<dbReference type="RefSeq" id="WP_188475937.1">
    <property type="nucleotide sequence ID" value="NZ_BMFJ01000001.1"/>
</dbReference>
<dbReference type="Proteomes" id="UP000612855">
    <property type="component" value="Unassembled WGS sequence"/>
</dbReference>
<protein>
    <submittedName>
        <fullName evidence="1">Uncharacterized protein</fullName>
    </submittedName>
</protein>
<sequence>MQAKQKRWIKSVVETAKTTEAKLPFTRGQRARVAKRLRAAAERRAA</sequence>
<organism evidence="1 2">
    <name type="scientific">Primorskyibacter flagellatus</name>
    <dbReference type="NCBI Taxonomy" id="1387277"/>
    <lineage>
        <taxon>Bacteria</taxon>
        <taxon>Pseudomonadati</taxon>
        <taxon>Pseudomonadota</taxon>
        <taxon>Alphaproteobacteria</taxon>
        <taxon>Rhodobacterales</taxon>
        <taxon>Roseobacteraceae</taxon>
        <taxon>Primorskyibacter</taxon>
    </lineage>
</organism>